<accession>A0ABY6ZFL4</accession>
<dbReference type="InterPro" id="IPR005883">
    <property type="entry name" value="PilM"/>
</dbReference>
<protein>
    <submittedName>
        <fullName evidence="1">Pilus assembly protein PilM</fullName>
    </submittedName>
</protein>
<evidence type="ECO:0000313" key="1">
    <source>
        <dbReference type="EMBL" id="WAH41704.1"/>
    </source>
</evidence>
<dbReference type="Proteomes" id="UP001164761">
    <property type="component" value="Chromosome"/>
</dbReference>
<dbReference type="InterPro" id="IPR050696">
    <property type="entry name" value="FtsA/MreB"/>
</dbReference>
<dbReference type="RefSeq" id="WP_268005612.1">
    <property type="nucleotide sequence ID" value="NZ_BSUT01000001.1"/>
</dbReference>
<proteinExistence type="predicted"/>
<dbReference type="InterPro" id="IPR043129">
    <property type="entry name" value="ATPase_NBD"/>
</dbReference>
<dbReference type="Pfam" id="PF11104">
    <property type="entry name" value="PilM_2"/>
    <property type="match status" value="1"/>
</dbReference>
<dbReference type="PANTHER" id="PTHR32432:SF3">
    <property type="entry name" value="ETHANOLAMINE UTILIZATION PROTEIN EUTJ"/>
    <property type="match status" value="1"/>
</dbReference>
<gene>
    <name evidence="1" type="primary">pilM</name>
    <name evidence="1" type="ORF">NZD89_26425</name>
</gene>
<dbReference type="SUPFAM" id="SSF53067">
    <property type="entry name" value="Actin-like ATPase domain"/>
    <property type="match status" value="1"/>
</dbReference>
<sequence length="302" mass="33223">MVGRNGKCAVGIDIAFDAIRVAELEMKTSLRVQSISAHPVGLGAFGQDRSVNWAALESALREILQRYKLKGKRTHVAIPSAYTVIRQLSLPDFSDAELREVISFELTNSIHLPFPEVVFDFVRCPKGGDGGPDDGNRSVILIAADRIFVDELIKCLNGAGVRPVSIDVRPLAMYRVLRRLSTLPSTFLMTDVDATGTRIHVFHDGLLYLTRDVPIQLAGSADGMGFGEVGAAQERGESGELATAVPVESLTAAAYVERLGAELDRTLNFFRYTLNQLQRNSRRRCLRGVDAFRWTSSTLSRD</sequence>
<evidence type="ECO:0000313" key="2">
    <source>
        <dbReference type="Proteomes" id="UP001164761"/>
    </source>
</evidence>
<reference evidence="1" key="1">
    <citation type="submission" date="2022-08" db="EMBL/GenBank/DDBJ databases">
        <title>Alicyclobacillus fastidiosus DSM 17978, complete genome.</title>
        <authorList>
            <person name="Wang Q."/>
            <person name="Cai R."/>
            <person name="Wang Z."/>
        </authorList>
    </citation>
    <scope>NUCLEOTIDE SEQUENCE</scope>
    <source>
        <strain evidence="1">DSM 17978</strain>
    </source>
</reference>
<name>A0ABY6ZFL4_9BACL</name>
<organism evidence="1 2">
    <name type="scientific">Alicyclobacillus fastidiosus</name>
    <dbReference type="NCBI Taxonomy" id="392011"/>
    <lineage>
        <taxon>Bacteria</taxon>
        <taxon>Bacillati</taxon>
        <taxon>Bacillota</taxon>
        <taxon>Bacilli</taxon>
        <taxon>Bacillales</taxon>
        <taxon>Alicyclobacillaceae</taxon>
        <taxon>Alicyclobacillus</taxon>
    </lineage>
</organism>
<dbReference type="PANTHER" id="PTHR32432">
    <property type="entry name" value="CELL DIVISION PROTEIN FTSA-RELATED"/>
    <property type="match status" value="1"/>
</dbReference>
<dbReference type="Gene3D" id="3.30.420.40">
    <property type="match status" value="2"/>
</dbReference>
<keyword evidence="2" id="KW-1185">Reference proteome</keyword>
<dbReference type="Gene3D" id="3.30.1490.300">
    <property type="match status" value="1"/>
</dbReference>
<dbReference type="EMBL" id="CP104067">
    <property type="protein sequence ID" value="WAH41704.1"/>
    <property type="molecule type" value="Genomic_DNA"/>
</dbReference>